<dbReference type="Proteomes" id="UP000030759">
    <property type="component" value="Unassembled WGS sequence"/>
</dbReference>
<keyword evidence="1" id="KW-0732">Signal</keyword>
<proteinExistence type="predicted"/>
<gene>
    <name evidence="2" type="ORF">H671_5g14778</name>
</gene>
<reference evidence="3" key="1">
    <citation type="journal article" date="2013" name="Nat. Biotechnol.">
        <title>Chinese hamster genome sequenced from sorted chromosomes.</title>
        <authorList>
            <person name="Brinkrolf K."/>
            <person name="Rupp O."/>
            <person name="Laux H."/>
            <person name="Kollin F."/>
            <person name="Ernst W."/>
            <person name="Linke B."/>
            <person name="Kofler R."/>
            <person name="Romand S."/>
            <person name="Hesse F."/>
            <person name="Budach W.E."/>
            <person name="Galosy S."/>
            <person name="Muller D."/>
            <person name="Noll T."/>
            <person name="Wienberg J."/>
            <person name="Jostock T."/>
            <person name="Leonard M."/>
            <person name="Grillari J."/>
            <person name="Tauch A."/>
            <person name="Goesmann A."/>
            <person name="Helk B."/>
            <person name="Mott J.E."/>
            <person name="Puhler A."/>
            <person name="Borth N."/>
        </authorList>
    </citation>
    <scope>NUCLEOTIDE SEQUENCE [LARGE SCALE GENOMIC DNA]</scope>
    <source>
        <strain evidence="3">17A/GY</strain>
    </source>
</reference>
<evidence type="ECO:0000313" key="3">
    <source>
        <dbReference type="Proteomes" id="UP000030759"/>
    </source>
</evidence>
<evidence type="ECO:0000313" key="2">
    <source>
        <dbReference type="EMBL" id="ERE72737.1"/>
    </source>
</evidence>
<name>A0A061I5T2_CRIGR</name>
<dbReference type="AlphaFoldDB" id="A0A061I5T2"/>
<protein>
    <submittedName>
        <fullName evidence="2">Uncharacterized protein</fullName>
    </submittedName>
</protein>
<sequence>MHLKQWLLSIFLQVDILYVNNQESLIPKPMFSSFINIYQTGTQTTEKIYNLKVGFEVAGEMAQQGCHEKELNGIEKTYLEITRG</sequence>
<evidence type="ECO:0000256" key="1">
    <source>
        <dbReference type="SAM" id="SignalP"/>
    </source>
</evidence>
<dbReference type="EMBL" id="KE680260">
    <property type="protein sequence ID" value="ERE72737.1"/>
    <property type="molecule type" value="Genomic_DNA"/>
</dbReference>
<feature type="chain" id="PRO_5001604016" evidence="1">
    <location>
        <begin position="22"/>
        <end position="84"/>
    </location>
</feature>
<accession>A0A061I5T2</accession>
<feature type="signal peptide" evidence="1">
    <location>
        <begin position="1"/>
        <end position="21"/>
    </location>
</feature>
<organism evidence="2 3">
    <name type="scientific">Cricetulus griseus</name>
    <name type="common">Chinese hamster</name>
    <name type="synonym">Cricetulus barabensis griseus</name>
    <dbReference type="NCBI Taxonomy" id="10029"/>
    <lineage>
        <taxon>Eukaryota</taxon>
        <taxon>Metazoa</taxon>
        <taxon>Chordata</taxon>
        <taxon>Craniata</taxon>
        <taxon>Vertebrata</taxon>
        <taxon>Euteleostomi</taxon>
        <taxon>Mammalia</taxon>
        <taxon>Eutheria</taxon>
        <taxon>Euarchontoglires</taxon>
        <taxon>Glires</taxon>
        <taxon>Rodentia</taxon>
        <taxon>Myomorpha</taxon>
        <taxon>Muroidea</taxon>
        <taxon>Cricetidae</taxon>
        <taxon>Cricetinae</taxon>
        <taxon>Cricetulus</taxon>
    </lineage>
</organism>